<feature type="domain" description="HAMP" evidence="9">
    <location>
        <begin position="247"/>
        <end position="299"/>
    </location>
</feature>
<dbReference type="InterPro" id="IPR024478">
    <property type="entry name" value="HlyB_4HB_MCP"/>
</dbReference>
<evidence type="ECO:0000259" key="9">
    <source>
        <dbReference type="PROSITE" id="PS50885"/>
    </source>
</evidence>
<comment type="caution">
    <text evidence="10">The sequence shown here is derived from an EMBL/GenBank/DDBJ whole genome shotgun (WGS) entry which is preliminary data.</text>
</comment>
<keyword evidence="1 7" id="KW-0812">Transmembrane</keyword>
<accession>A0A7J9UZ14</accession>
<evidence type="ECO:0000256" key="3">
    <source>
        <dbReference type="ARBA" id="ARBA00023224"/>
    </source>
</evidence>
<dbReference type="PANTHER" id="PTHR32089:SF112">
    <property type="entry name" value="LYSOZYME-LIKE PROTEIN-RELATED"/>
    <property type="match status" value="1"/>
</dbReference>
<evidence type="ECO:0000256" key="7">
    <source>
        <dbReference type="SAM" id="Phobius"/>
    </source>
</evidence>
<dbReference type="InterPro" id="IPR004089">
    <property type="entry name" value="MCPsignal_dom"/>
</dbReference>
<evidence type="ECO:0000256" key="5">
    <source>
        <dbReference type="PROSITE-ProRule" id="PRU00284"/>
    </source>
</evidence>
<dbReference type="PROSITE" id="PS50885">
    <property type="entry name" value="HAMP"/>
    <property type="match status" value="1"/>
</dbReference>
<feature type="region of interest" description="Disordered" evidence="6">
    <location>
        <begin position="1"/>
        <end position="33"/>
    </location>
</feature>
<dbReference type="EMBL" id="WHPD01002073">
    <property type="protein sequence ID" value="MPV88924.1"/>
    <property type="molecule type" value="Genomic_DNA"/>
</dbReference>
<protein>
    <submittedName>
        <fullName evidence="10">HAMP domain-containing protein</fullName>
    </submittedName>
</protein>
<evidence type="ECO:0000259" key="8">
    <source>
        <dbReference type="PROSITE" id="PS50111"/>
    </source>
</evidence>
<reference evidence="10 11" key="1">
    <citation type="submission" date="2019-10" db="EMBL/GenBank/DDBJ databases">
        <title>Georgenia wutianyii sp. nov. and Georgenia yuyongxinii sp. nov. isolated from plateau pika (Ochotona curzoniae) in the Qinghai-Tibet plateau of China.</title>
        <authorList>
            <person name="Tian Z."/>
        </authorList>
    </citation>
    <scope>NUCLEOTIDE SEQUENCE [LARGE SCALE GENOMIC DNA]</scope>
    <source>
        <strain evidence="10 11">JCM 15130</strain>
    </source>
</reference>
<evidence type="ECO:0000256" key="2">
    <source>
        <dbReference type="ARBA" id="ARBA00022989"/>
    </source>
</evidence>
<dbReference type="PRINTS" id="PR00260">
    <property type="entry name" value="CHEMTRNSDUCR"/>
</dbReference>
<dbReference type="GO" id="GO:0006935">
    <property type="term" value="P:chemotaxis"/>
    <property type="evidence" value="ECO:0007669"/>
    <property type="project" value="InterPro"/>
</dbReference>
<dbReference type="AlphaFoldDB" id="A0A7J9UZ14"/>
<gene>
    <name evidence="10" type="ORF">GB882_09615</name>
</gene>
<dbReference type="GO" id="GO:0004888">
    <property type="term" value="F:transmembrane signaling receptor activity"/>
    <property type="evidence" value="ECO:0007669"/>
    <property type="project" value="InterPro"/>
</dbReference>
<feature type="non-terminal residue" evidence="10">
    <location>
        <position position="1"/>
    </location>
</feature>
<evidence type="ECO:0000256" key="6">
    <source>
        <dbReference type="SAM" id="MobiDB-lite"/>
    </source>
</evidence>
<dbReference type="CDD" id="cd06225">
    <property type="entry name" value="HAMP"/>
    <property type="match status" value="1"/>
</dbReference>
<comment type="similarity">
    <text evidence="4">Belongs to the methyl-accepting chemotaxis (MCP) protein family.</text>
</comment>
<evidence type="ECO:0000256" key="1">
    <source>
        <dbReference type="ARBA" id="ARBA00022692"/>
    </source>
</evidence>
<dbReference type="SUPFAM" id="SSF58104">
    <property type="entry name" value="Methyl-accepting chemotaxis protein (MCP) signaling domain"/>
    <property type="match status" value="1"/>
</dbReference>
<evidence type="ECO:0000256" key="4">
    <source>
        <dbReference type="ARBA" id="ARBA00029447"/>
    </source>
</evidence>
<feature type="domain" description="Methyl-accepting transducer" evidence="8">
    <location>
        <begin position="304"/>
        <end position="547"/>
    </location>
</feature>
<dbReference type="GO" id="GO:0016020">
    <property type="term" value="C:membrane"/>
    <property type="evidence" value="ECO:0007669"/>
    <property type="project" value="InterPro"/>
</dbReference>
<feature type="transmembrane region" description="Helical" evidence="7">
    <location>
        <begin position="225"/>
        <end position="246"/>
    </location>
</feature>
<dbReference type="GO" id="GO:0007165">
    <property type="term" value="P:signal transduction"/>
    <property type="evidence" value="ECO:0007669"/>
    <property type="project" value="UniProtKB-KW"/>
</dbReference>
<keyword evidence="3 5" id="KW-0807">Transducer</keyword>
<dbReference type="Proteomes" id="UP000429644">
    <property type="component" value="Unassembled WGS sequence"/>
</dbReference>
<keyword evidence="7" id="KW-0472">Membrane</keyword>
<evidence type="ECO:0000313" key="10">
    <source>
        <dbReference type="EMBL" id="MPV88924.1"/>
    </source>
</evidence>
<keyword evidence="2 7" id="KW-1133">Transmembrane helix</keyword>
<dbReference type="PANTHER" id="PTHR32089">
    <property type="entry name" value="METHYL-ACCEPTING CHEMOTAXIS PROTEIN MCPB"/>
    <property type="match status" value="1"/>
</dbReference>
<dbReference type="SMART" id="SM00304">
    <property type="entry name" value="HAMP"/>
    <property type="match status" value="1"/>
</dbReference>
<evidence type="ECO:0000313" key="11">
    <source>
        <dbReference type="Proteomes" id="UP000429644"/>
    </source>
</evidence>
<dbReference type="Pfam" id="PF00015">
    <property type="entry name" value="MCPsignal"/>
    <property type="match status" value="1"/>
</dbReference>
<dbReference type="Gene3D" id="1.10.287.950">
    <property type="entry name" value="Methyl-accepting chemotaxis protein"/>
    <property type="match status" value="1"/>
</dbReference>
<proteinExistence type="inferred from homology"/>
<dbReference type="InterPro" id="IPR003660">
    <property type="entry name" value="HAMP_dom"/>
</dbReference>
<feature type="transmembrane region" description="Helical" evidence="7">
    <location>
        <begin position="43"/>
        <end position="69"/>
    </location>
</feature>
<dbReference type="PROSITE" id="PS50111">
    <property type="entry name" value="CHEMOTAXIS_TRANSDUC_2"/>
    <property type="match status" value="1"/>
</dbReference>
<keyword evidence="11" id="KW-1185">Reference proteome</keyword>
<name>A0A7J9UZ14_9MICO</name>
<dbReference type="Pfam" id="PF12729">
    <property type="entry name" value="4HB_MCP_1"/>
    <property type="match status" value="1"/>
</dbReference>
<dbReference type="OrthoDB" id="4815758at2"/>
<dbReference type="Pfam" id="PF00672">
    <property type="entry name" value="HAMP"/>
    <property type="match status" value="1"/>
</dbReference>
<dbReference type="SMART" id="SM00283">
    <property type="entry name" value="MA"/>
    <property type="match status" value="1"/>
</dbReference>
<dbReference type="InterPro" id="IPR004090">
    <property type="entry name" value="Chemotax_Me-accpt_rcpt"/>
</dbReference>
<sequence>MMTATLMHPARARRSGRPPAEGTPGDRPAARPRRRRTLKDLKVTTKILAMLAIATAVTAGVTVVGTVGVSHLDATVEKLYTHDVAATALAADLKSEFALANYDAISATLAPDPEAKARMRQSADAGLGDVLTRAQELLHHHASPEQRVPLHRLLADVAAYRQLLPRIDALVDAGRQEQATALGEGELEDLQRSITGSIDQVIELQLQGSLASKERAEAVSATVRWAVVAVALVGTVAAVAVGVWVARRVSRRLNVVRSVAEALASGDLTGATAIADRDEIGQMAVAVDTALANLRVLVGEVAGAARVVAAAADELAASGKQMSAGLEQTSAQSAAAAAAAAQVSQNVRGVAVGAEEMGSSIQEIAHNAGEAARVAEHATDVAARTGERVAKLGTSSREIGEVVRLITAVAEQTNLLALNASIEAARAGEAGKGFAVVAGEVKDLAQQTARAMEGIARRVEAIQADTDGTVAAIEEISSIVNQINAYQMTIAAAVEQQTGTTGAMARGVAEAATGAGEIASNVSTMAQAADANSRIAAQMDGAVGELARMSADLRARVHQFRV</sequence>
<organism evidence="10 11">
    <name type="scientific">Georgenia ruanii</name>
    <dbReference type="NCBI Taxonomy" id="348442"/>
    <lineage>
        <taxon>Bacteria</taxon>
        <taxon>Bacillati</taxon>
        <taxon>Actinomycetota</taxon>
        <taxon>Actinomycetes</taxon>
        <taxon>Micrococcales</taxon>
        <taxon>Bogoriellaceae</taxon>
        <taxon>Georgenia</taxon>
    </lineage>
</organism>